<dbReference type="AlphaFoldDB" id="A0A841IV49"/>
<dbReference type="InterPro" id="IPR046366">
    <property type="entry name" value="MPAB"/>
</dbReference>
<dbReference type="EMBL" id="JACHJO010000006">
    <property type="protein sequence ID" value="MBB6120415.1"/>
    <property type="molecule type" value="Genomic_DNA"/>
</dbReference>
<feature type="domain" description="ER-bound oxygenase mpaB/mpaB'/Rubber oxygenase catalytic" evidence="1">
    <location>
        <begin position="40"/>
        <end position="244"/>
    </location>
</feature>
<organism evidence="2 3">
    <name type="scientific">Nocardiopsis algeriensis</name>
    <dbReference type="NCBI Taxonomy" id="1478215"/>
    <lineage>
        <taxon>Bacteria</taxon>
        <taxon>Bacillati</taxon>
        <taxon>Actinomycetota</taxon>
        <taxon>Actinomycetes</taxon>
        <taxon>Streptosporangiales</taxon>
        <taxon>Nocardiopsidaceae</taxon>
        <taxon>Nocardiopsis</taxon>
    </lineage>
</organism>
<proteinExistence type="predicted"/>
<dbReference type="GO" id="GO:0016491">
    <property type="term" value="F:oxidoreductase activity"/>
    <property type="evidence" value="ECO:0007669"/>
    <property type="project" value="InterPro"/>
</dbReference>
<protein>
    <recommendedName>
        <fullName evidence="1">ER-bound oxygenase mpaB/mpaB'/Rubber oxygenase catalytic domain-containing protein</fullName>
    </recommendedName>
</protein>
<keyword evidence="3" id="KW-1185">Reference proteome</keyword>
<reference evidence="2 3" key="1">
    <citation type="submission" date="2020-08" db="EMBL/GenBank/DDBJ databases">
        <title>Genomic Encyclopedia of Type Strains, Phase III (KMG-III): the genomes of soil and plant-associated and newly described type strains.</title>
        <authorList>
            <person name="Whitman W."/>
        </authorList>
    </citation>
    <scope>NUCLEOTIDE SEQUENCE [LARGE SCALE GENOMIC DNA]</scope>
    <source>
        <strain evidence="2 3">CECT 8712</strain>
    </source>
</reference>
<evidence type="ECO:0000259" key="1">
    <source>
        <dbReference type="Pfam" id="PF09995"/>
    </source>
</evidence>
<dbReference type="PANTHER" id="PTHR36124:SF1">
    <property type="entry name" value="ER-BOUND OXYGENASE MPAB_MPAB'_RUBBER OXYGENASE CATALYTIC DOMAIN-CONTAINING PROTEIN"/>
    <property type="match status" value="1"/>
</dbReference>
<dbReference type="Proteomes" id="UP000536604">
    <property type="component" value="Unassembled WGS sequence"/>
</dbReference>
<name>A0A841IV49_9ACTN</name>
<dbReference type="Pfam" id="PF09995">
    <property type="entry name" value="MPAB_Lcp_cat"/>
    <property type="match status" value="1"/>
</dbReference>
<comment type="caution">
    <text evidence="2">The sequence shown here is derived from an EMBL/GenBank/DDBJ whole genome shotgun (WGS) entry which is preliminary data.</text>
</comment>
<sequence length="316" mass="36283">MKRFEWRDRIHTLDAEADCEEIARILAAHEFPWDIEQALGLALYRTYAVPSVGQLLADTREFTERTQHRYDDTALILNDIMEHGFGPGRGRDALRRMNQMHRSYDISNDDYLYVLSTFVVMPVRWINDHGYGWRCLSDHETAAHTNYYRKLGRHMGIKEIPETYEEFRHLMDSYEAEHFAYTDGGRAVSDATLELMAGFYPAWQRPLVRPFTKALLDDRLVKAFGYPEPSKTWRALASGALRLRAKVVRRMRPRKEPRWARQSPNVRSYPEGYDPARIGTFPQGCPVPHGMATVEVPATGALVPAPGQAVAPTTED</sequence>
<gene>
    <name evidence="2" type="ORF">FHS13_002367</name>
</gene>
<dbReference type="InterPro" id="IPR018713">
    <property type="entry name" value="MPAB/Lcp_cat_dom"/>
</dbReference>
<dbReference type="PANTHER" id="PTHR36124">
    <property type="match status" value="1"/>
</dbReference>
<evidence type="ECO:0000313" key="3">
    <source>
        <dbReference type="Proteomes" id="UP000536604"/>
    </source>
</evidence>
<dbReference type="RefSeq" id="WP_184291436.1">
    <property type="nucleotide sequence ID" value="NZ_JACHJO010000006.1"/>
</dbReference>
<evidence type="ECO:0000313" key="2">
    <source>
        <dbReference type="EMBL" id="MBB6120415.1"/>
    </source>
</evidence>
<accession>A0A841IV49</accession>